<feature type="compositionally biased region" description="Polar residues" evidence="1">
    <location>
        <begin position="9"/>
        <end position="22"/>
    </location>
</feature>
<proteinExistence type="predicted"/>
<evidence type="ECO:0000313" key="3">
    <source>
        <dbReference type="Proteomes" id="UP001222027"/>
    </source>
</evidence>
<comment type="caution">
    <text evidence="2">The sequence shown here is derived from an EMBL/GenBank/DDBJ whole genome shotgun (WGS) entry which is preliminary data.</text>
</comment>
<accession>A0AAX5NGW6</accession>
<dbReference type="EMBL" id="JAQQAF010000022">
    <property type="protein sequence ID" value="KAJ8455650.1"/>
    <property type="molecule type" value="Genomic_DNA"/>
</dbReference>
<evidence type="ECO:0000313" key="2">
    <source>
        <dbReference type="EMBL" id="KAJ8455650.1"/>
    </source>
</evidence>
<name>A0AAX5NGW6_ENSVE</name>
<sequence>MHAKRAVTQLAQGRCSSPVVSGTTGGPKSGCGRLRRSFVDNSDWSNFRRKLFIHIIQHSTHTGRSSS</sequence>
<keyword evidence="3" id="KW-1185">Reference proteome</keyword>
<protein>
    <submittedName>
        <fullName evidence="2">Uncharacterized protein</fullName>
    </submittedName>
</protein>
<gene>
    <name evidence="2" type="ORF">OPV22_035073</name>
</gene>
<dbReference type="AlphaFoldDB" id="A0AAX5NGW6"/>
<evidence type="ECO:0000256" key="1">
    <source>
        <dbReference type="SAM" id="MobiDB-lite"/>
    </source>
</evidence>
<feature type="region of interest" description="Disordered" evidence="1">
    <location>
        <begin position="1"/>
        <end position="30"/>
    </location>
</feature>
<organism evidence="2 3">
    <name type="scientific">Ensete ventricosum</name>
    <name type="common">Abyssinian banana</name>
    <name type="synonym">Musa ensete</name>
    <dbReference type="NCBI Taxonomy" id="4639"/>
    <lineage>
        <taxon>Eukaryota</taxon>
        <taxon>Viridiplantae</taxon>
        <taxon>Streptophyta</taxon>
        <taxon>Embryophyta</taxon>
        <taxon>Tracheophyta</taxon>
        <taxon>Spermatophyta</taxon>
        <taxon>Magnoliopsida</taxon>
        <taxon>Liliopsida</taxon>
        <taxon>Zingiberales</taxon>
        <taxon>Musaceae</taxon>
        <taxon>Ensete</taxon>
    </lineage>
</organism>
<reference evidence="2 3" key="1">
    <citation type="submission" date="2022-12" db="EMBL/GenBank/DDBJ databases">
        <title>Chromosome-scale assembly of the Ensete ventricosum genome.</title>
        <authorList>
            <person name="Dussert Y."/>
            <person name="Stocks J."/>
            <person name="Wendawek A."/>
            <person name="Woldeyes F."/>
            <person name="Nichols R.A."/>
            <person name="Borrell J.S."/>
        </authorList>
    </citation>
    <scope>NUCLEOTIDE SEQUENCE [LARGE SCALE GENOMIC DNA]</scope>
    <source>
        <strain evidence="3">cv. Maze</strain>
        <tissue evidence="2">Seeds</tissue>
    </source>
</reference>
<dbReference type="Proteomes" id="UP001222027">
    <property type="component" value="Unassembled WGS sequence"/>
</dbReference>